<dbReference type="SUPFAM" id="SSF47240">
    <property type="entry name" value="Ferritin-like"/>
    <property type="match status" value="2"/>
</dbReference>
<dbReference type="InterPro" id="IPR012347">
    <property type="entry name" value="Ferritin-like"/>
</dbReference>
<dbReference type="GO" id="GO:0016491">
    <property type="term" value="F:oxidoreductase activity"/>
    <property type="evidence" value="ECO:0007669"/>
    <property type="project" value="InterPro"/>
</dbReference>
<protein>
    <recommendedName>
        <fullName evidence="1">Rubrerythrin diiron-binding domain-containing protein</fullName>
    </recommendedName>
</protein>
<organism evidence="2 3">
    <name type="scientific">Desulforhabdus amnigena</name>
    <dbReference type="NCBI Taxonomy" id="40218"/>
    <lineage>
        <taxon>Bacteria</taxon>
        <taxon>Pseudomonadati</taxon>
        <taxon>Thermodesulfobacteriota</taxon>
        <taxon>Syntrophobacteria</taxon>
        <taxon>Syntrophobacterales</taxon>
        <taxon>Syntrophobacteraceae</taxon>
        <taxon>Desulforhabdus</taxon>
    </lineage>
</organism>
<dbReference type="RefSeq" id="WP_281795761.1">
    <property type="nucleotide sequence ID" value="NZ_BSDR01000001.1"/>
</dbReference>
<evidence type="ECO:0000259" key="1">
    <source>
        <dbReference type="Pfam" id="PF02915"/>
    </source>
</evidence>
<name>A0A9W6FVQ9_9BACT</name>
<dbReference type="InterPro" id="IPR003251">
    <property type="entry name" value="Rr_diiron-bd_dom"/>
</dbReference>
<feature type="domain" description="Rubrerythrin diiron-binding" evidence="1">
    <location>
        <begin position="40"/>
        <end position="155"/>
    </location>
</feature>
<dbReference type="EMBL" id="BSDR01000001">
    <property type="protein sequence ID" value="GLI35739.1"/>
    <property type="molecule type" value="Genomic_DNA"/>
</dbReference>
<accession>A0A9W6FVQ9</accession>
<reference evidence="2" key="1">
    <citation type="submission" date="2022-12" db="EMBL/GenBank/DDBJ databases">
        <title>Reference genome sequencing for broad-spectrum identification of bacterial and archaeal isolates by mass spectrometry.</title>
        <authorList>
            <person name="Sekiguchi Y."/>
            <person name="Tourlousse D.M."/>
        </authorList>
    </citation>
    <scope>NUCLEOTIDE SEQUENCE</scope>
    <source>
        <strain evidence="2">ASRB1</strain>
    </source>
</reference>
<dbReference type="AlphaFoldDB" id="A0A9W6FVQ9"/>
<dbReference type="Proteomes" id="UP001144372">
    <property type="component" value="Unassembled WGS sequence"/>
</dbReference>
<dbReference type="CDD" id="cd01045">
    <property type="entry name" value="Ferritin_like_AB"/>
    <property type="match status" value="1"/>
</dbReference>
<dbReference type="Gene3D" id="1.20.1260.10">
    <property type="match status" value="1"/>
</dbReference>
<evidence type="ECO:0000313" key="3">
    <source>
        <dbReference type="Proteomes" id="UP001144372"/>
    </source>
</evidence>
<keyword evidence="3" id="KW-1185">Reference proteome</keyword>
<sequence length="181" mass="20472">MSNSESASLDMFCTAVEMKEKKKALYEDAMKSCPDQVGIETFRMLVNAEDEHLKSLQAAYEELKKGKIGPDTCKFHAFESADKKTLLRKVAKEHGKLPKACLDDVVAIETGMNLENATIEFFEKELKRATDPVERALLERMISEEREHFVLLADLKLYYVDTENWMMEKGGWRLDGAGGAA</sequence>
<dbReference type="Pfam" id="PF02915">
    <property type="entry name" value="Rubrerythrin"/>
    <property type="match status" value="1"/>
</dbReference>
<evidence type="ECO:0000313" key="2">
    <source>
        <dbReference type="EMBL" id="GLI35739.1"/>
    </source>
</evidence>
<dbReference type="InterPro" id="IPR009078">
    <property type="entry name" value="Ferritin-like_SF"/>
</dbReference>
<proteinExistence type="predicted"/>
<comment type="caution">
    <text evidence="2">The sequence shown here is derived from an EMBL/GenBank/DDBJ whole genome shotgun (WGS) entry which is preliminary data.</text>
</comment>
<dbReference type="GO" id="GO:0046872">
    <property type="term" value="F:metal ion binding"/>
    <property type="evidence" value="ECO:0007669"/>
    <property type="project" value="InterPro"/>
</dbReference>
<gene>
    <name evidence="2" type="ORF">DAMNIGENAA_31720</name>
</gene>